<protein>
    <submittedName>
        <fullName evidence="1">Uncharacterized protein</fullName>
    </submittedName>
</protein>
<organism evidence="1 2">
    <name type="scientific">Methanobacterium bryantii</name>
    <dbReference type="NCBI Taxonomy" id="2161"/>
    <lineage>
        <taxon>Archaea</taxon>
        <taxon>Methanobacteriati</taxon>
        <taxon>Methanobacteriota</taxon>
        <taxon>Methanomada group</taxon>
        <taxon>Methanobacteria</taxon>
        <taxon>Methanobacteriales</taxon>
        <taxon>Methanobacteriaceae</taxon>
        <taxon>Methanobacterium</taxon>
    </lineage>
</organism>
<gene>
    <name evidence="1" type="ORF">ASJ80_16170</name>
</gene>
<dbReference type="InterPro" id="IPR019215">
    <property type="entry name" value="DUF2115"/>
</dbReference>
<dbReference type="OrthoDB" id="81482at2157"/>
<name>A0A2A2HAS9_METBR</name>
<proteinExistence type="predicted"/>
<reference evidence="1 2" key="1">
    <citation type="journal article" date="2017" name="BMC Genomics">
        <title>Genomic analysis of methanogenic archaea reveals a shift towards energy conservation.</title>
        <authorList>
            <person name="Gilmore S.P."/>
            <person name="Henske J.K."/>
            <person name="Sexton J.A."/>
            <person name="Solomon K.V."/>
            <person name="Seppala S."/>
            <person name="Yoo J.I."/>
            <person name="Huyett L.M."/>
            <person name="Pressman A."/>
            <person name="Cogan J.Z."/>
            <person name="Kivenson V."/>
            <person name="Peng X."/>
            <person name="Tan Y."/>
            <person name="Valentine D.L."/>
            <person name="O'Malley M.A."/>
        </authorList>
    </citation>
    <scope>NUCLEOTIDE SEQUENCE [LARGE SCALE GENOMIC DNA]</scope>
    <source>
        <strain evidence="1 2">M.o.H.</strain>
    </source>
</reference>
<dbReference type="Proteomes" id="UP000217784">
    <property type="component" value="Unassembled WGS sequence"/>
</dbReference>
<sequence length="83" mass="9388">MSKTHVETGEGFDPDFFKIYKIMSLYTTFILEKSVHPSGTLFPGKFKVKYENGVYLCPVKENQNDNPGAVCGFCIAEQDPEFL</sequence>
<dbReference type="RefSeq" id="WP_069582640.1">
    <property type="nucleotide sequence ID" value="NZ_LMVM01000001.1"/>
</dbReference>
<evidence type="ECO:0000313" key="1">
    <source>
        <dbReference type="EMBL" id="PAV06354.1"/>
    </source>
</evidence>
<dbReference type="Pfam" id="PF09888">
    <property type="entry name" value="DUF2115"/>
    <property type="match status" value="1"/>
</dbReference>
<keyword evidence="2" id="KW-1185">Reference proteome</keyword>
<dbReference type="AlphaFoldDB" id="A0A2A2HAS9"/>
<accession>A0A2A2HAS9</accession>
<dbReference type="EMBL" id="LMVM01000001">
    <property type="protein sequence ID" value="PAV06354.1"/>
    <property type="molecule type" value="Genomic_DNA"/>
</dbReference>
<evidence type="ECO:0000313" key="2">
    <source>
        <dbReference type="Proteomes" id="UP000217784"/>
    </source>
</evidence>
<comment type="caution">
    <text evidence="1">The sequence shown here is derived from an EMBL/GenBank/DDBJ whole genome shotgun (WGS) entry which is preliminary data.</text>
</comment>